<evidence type="ECO:0000313" key="1">
    <source>
        <dbReference type="EMBL" id="MBX52461.1"/>
    </source>
</evidence>
<organism evidence="1">
    <name type="scientific">Rhizophora mucronata</name>
    <name type="common">Asiatic mangrove</name>
    <dbReference type="NCBI Taxonomy" id="61149"/>
    <lineage>
        <taxon>Eukaryota</taxon>
        <taxon>Viridiplantae</taxon>
        <taxon>Streptophyta</taxon>
        <taxon>Embryophyta</taxon>
        <taxon>Tracheophyta</taxon>
        <taxon>Spermatophyta</taxon>
        <taxon>Magnoliopsida</taxon>
        <taxon>eudicotyledons</taxon>
        <taxon>Gunneridae</taxon>
        <taxon>Pentapetalae</taxon>
        <taxon>rosids</taxon>
        <taxon>fabids</taxon>
        <taxon>Malpighiales</taxon>
        <taxon>Rhizophoraceae</taxon>
        <taxon>Rhizophora</taxon>
    </lineage>
</organism>
<accession>A0A2P2PCV5</accession>
<dbReference type="AlphaFoldDB" id="A0A2P2PCV5"/>
<name>A0A2P2PCV5_RHIMU</name>
<proteinExistence type="predicted"/>
<dbReference type="EMBL" id="GGEC01071977">
    <property type="protein sequence ID" value="MBX52461.1"/>
    <property type="molecule type" value="Transcribed_RNA"/>
</dbReference>
<protein>
    <submittedName>
        <fullName evidence="1">Uncharacterized protein</fullName>
    </submittedName>
</protein>
<sequence length="28" mass="3072">MILKKGTEASLSLCPLSLSKVVPSLYHR</sequence>
<reference evidence="1" key="1">
    <citation type="submission" date="2018-02" db="EMBL/GenBank/DDBJ databases">
        <title>Rhizophora mucronata_Transcriptome.</title>
        <authorList>
            <person name="Meera S.P."/>
            <person name="Sreeshan A."/>
            <person name="Augustine A."/>
        </authorList>
    </citation>
    <scope>NUCLEOTIDE SEQUENCE</scope>
    <source>
        <tissue evidence="1">Leaf</tissue>
    </source>
</reference>